<evidence type="ECO:0000313" key="1">
    <source>
        <dbReference type="EMBL" id="KAI7944975.1"/>
    </source>
</evidence>
<protein>
    <submittedName>
        <fullName evidence="1">Uncharacterized protein</fullName>
    </submittedName>
</protein>
<evidence type="ECO:0000313" key="2">
    <source>
        <dbReference type="Proteomes" id="UP001060170"/>
    </source>
</evidence>
<dbReference type="EMBL" id="CM045874">
    <property type="protein sequence ID" value="KAI7944975.1"/>
    <property type="molecule type" value="Genomic_DNA"/>
</dbReference>
<name>A0ACC0E5N3_9BASI</name>
<reference evidence="2" key="1">
    <citation type="journal article" date="2018" name="BMC Genomics">
        <title>Genomic insights into host adaptation between the wheat stripe rust pathogen (Puccinia striiformis f. sp. tritici) and the barley stripe rust pathogen (Puccinia striiformis f. sp. hordei).</title>
        <authorList>
            <person name="Xia C."/>
            <person name="Wang M."/>
            <person name="Yin C."/>
            <person name="Cornejo O.E."/>
            <person name="Hulbert S.H."/>
            <person name="Chen X."/>
        </authorList>
    </citation>
    <scope>NUCLEOTIDE SEQUENCE [LARGE SCALE GENOMIC DNA]</scope>
    <source>
        <strain evidence="2">93-210</strain>
    </source>
</reference>
<sequence length="297" mass="33145">MDQTPRPRIQSIKIPPSSIDNRRHRNPHHLPGWPTRLKKWCIKWEVPRKLLHTSIGFITLHEYINGKTHPTKTILTLTKALSVIIAADILRSKSARFSRFYNKVLGVLMRERERSGHWNGVIFYIVGVLTSLSTLPLDISVLSILILSWVDTAASITGRRYGKALLPSPPFAPRKSVAGFLGALVVGSSTAYGFWSVFANRGVLVTGHHHSWMASSQLLTVHHRETLTGYVPTILNDYLISKIQLSTPNSSMGILPLSLACGLISALAESWNLFGWDDNLVLPILSGWGIWGIMKIF</sequence>
<reference evidence="1 2" key="3">
    <citation type="journal article" date="2022" name="Microbiol. Spectr.">
        <title>Folding features and dynamics of 3D genome architecture in plant fungal pathogens.</title>
        <authorList>
            <person name="Xia C."/>
        </authorList>
    </citation>
    <scope>NUCLEOTIDE SEQUENCE [LARGE SCALE GENOMIC DNA]</scope>
    <source>
        <strain evidence="1 2">93-210</strain>
    </source>
</reference>
<keyword evidence="2" id="KW-1185">Reference proteome</keyword>
<comment type="caution">
    <text evidence="1">The sequence shown here is derived from an EMBL/GenBank/DDBJ whole genome shotgun (WGS) entry which is preliminary data.</text>
</comment>
<proteinExistence type="predicted"/>
<organism evidence="1 2">
    <name type="scientific">Puccinia striiformis f. sp. tritici</name>
    <dbReference type="NCBI Taxonomy" id="168172"/>
    <lineage>
        <taxon>Eukaryota</taxon>
        <taxon>Fungi</taxon>
        <taxon>Dikarya</taxon>
        <taxon>Basidiomycota</taxon>
        <taxon>Pucciniomycotina</taxon>
        <taxon>Pucciniomycetes</taxon>
        <taxon>Pucciniales</taxon>
        <taxon>Pucciniaceae</taxon>
        <taxon>Puccinia</taxon>
    </lineage>
</organism>
<gene>
    <name evidence="1" type="ORF">MJO28_010670</name>
</gene>
<accession>A0ACC0E5N3</accession>
<reference evidence="2" key="2">
    <citation type="journal article" date="2018" name="Mol. Plant Microbe Interact.">
        <title>Genome sequence resources for the wheat stripe rust pathogen (Puccinia striiformis f. sp. tritici) and the barley stripe rust pathogen (Puccinia striiformis f. sp. hordei).</title>
        <authorList>
            <person name="Xia C."/>
            <person name="Wang M."/>
            <person name="Yin C."/>
            <person name="Cornejo O.E."/>
            <person name="Hulbert S.H."/>
            <person name="Chen X."/>
        </authorList>
    </citation>
    <scope>NUCLEOTIDE SEQUENCE [LARGE SCALE GENOMIC DNA]</scope>
    <source>
        <strain evidence="2">93-210</strain>
    </source>
</reference>
<dbReference type="Proteomes" id="UP001060170">
    <property type="component" value="Chromosome 10"/>
</dbReference>